<evidence type="ECO:0000256" key="3">
    <source>
        <dbReference type="ARBA" id="ARBA00023125"/>
    </source>
</evidence>
<keyword evidence="2" id="KW-0805">Transcription regulation</keyword>
<keyword evidence="4" id="KW-0804">Transcription</keyword>
<dbReference type="PROSITE" id="PS50931">
    <property type="entry name" value="HTH_LYSR"/>
    <property type="match status" value="1"/>
</dbReference>
<dbReference type="InterPro" id="IPR036390">
    <property type="entry name" value="WH_DNA-bd_sf"/>
</dbReference>
<evidence type="ECO:0000259" key="5">
    <source>
        <dbReference type="PROSITE" id="PS50931"/>
    </source>
</evidence>
<gene>
    <name evidence="6" type="ORF">HHL11_09330</name>
</gene>
<reference evidence="6 7" key="1">
    <citation type="submission" date="2020-04" db="EMBL/GenBank/DDBJ databases">
        <title>Ramlibacter sp. G-1-2-2 isolated from soil.</title>
        <authorList>
            <person name="Dahal R.H."/>
        </authorList>
    </citation>
    <scope>NUCLEOTIDE SEQUENCE [LARGE SCALE GENOMIC DNA]</scope>
    <source>
        <strain evidence="6 7">G-1-2-2</strain>
    </source>
</reference>
<dbReference type="AlphaFoldDB" id="A0A848H411"/>
<keyword evidence="7" id="KW-1185">Reference proteome</keyword>
<comment type="similarity">
    <text evidence="1">Belongs to the LysR transcriptional regulatory family.</text>
</comment>
<dbReference type="PANTHER" id="PTHR30419:SF30">
    <property type="entry name" value="LYSR FAMILY TRANSCRIPTIONAL REGULATOR"/>
    <property type="match status" value="1"/>
</dbReference>
<dbReference type="Pfam" id="PF03466">
    <property type="entry name" value="LysR_substrate"/>
    <property type="match status" value="1"/>
</dbReference>
<evidence type="ECO:0000313" key="6">
    <source>
        <dbReference type="EMBL" id="NML43950.1"/>
    </source>
</evidence>
<organism evidence="6 7">
    <name type="scientific">Ramlibacter agri</name>
    <dbReference type="NCBI Taxonomy" id="2728837"/>
    <lineage>
        <taxon>Bacteria</taxon>
        <taxon>Pseudomonadati</taxon>
        <taxon>Pseudomonadota</taxon>
        <taxon>Betaproteobacteria</taxon>
        <taxon>Burkholderiales</taxon>
        <taxon>Comamonadaceae</taxon>
        <taxon>Ramlibacter</taxon>
    </lineage>
</organism>
<dbReference type="GO" id="GO:0005829">
    <property type="term" value="C:cytosol"/>
    <property type="evidence" value="ECO:0007669"/>
    <property type="project" value="TreeGrafter"/>
</dbReference>
<dbReference type="Gene3D" id="3.40.190.10">
    <property type="entry name" value="Periplasmic binding protein-like II"/>
    <property type="match status" value="1"/>
</dbReference>
<dbReference type="SUPFAM" id="SSF46785">
    <property type="entry name" value="Winged helix' DNA-binding domain"/>
    <property type="match status" value="1"/>
</dbReference>
<evidence type="ECO:0000256" key="1">
    <source>
        <dbReference type="ARBA" id="ARBA00009437"/>
    </source>
</evidence>
<comment type="caution">
    <text evidence="6">The sequence shown here is derived from an EMBL/GenBank/DDBJ whole genome shotgun (WGS) entry which is preliminary data.</text>
</comment>
<evidence type="ECO:0000313" key="7">
    <source>
        <dbReference type="Proteomes" id="UP000541185"/>
    </source>
</evidence>
<dbReference type="RefSeq" id="WP_169418125.1">
    <property type="nucleotide sequence ID" value="NZ_JABBFX010000001.1"/>
</dbReference>
<protein>
    <submittedName>
        <fullName evidence="6">LysR family transcriptional regulator</fullName>
    </submittedName>
</protein>
<dbReference type="GO" id="GO:0003677">
    <property type="term" value="F:DNA binding"/>
    <property type="evidence" value="ECO:0007669"/>
    <property type="project" value="UniProtKB-KW"/>
</dbReference>
<dbReference type="GO" id="GO:0003700">
    <property type="term" value="F:DNA-binding transcription factor activity"/>
    <property type="evidence" value="ECO:0007669"/>
    <property type="project" value="InterPro"/>
</dbReference>
<feature type="domain" description="HTH lysR-type" evidence="5">
    <location>
        <begin position="1"/>
        <end position="58"/>
    </location>
</feature>
<dbReference type="InterPro" id="IPR000847">
    <property type="entry name" value="LysR_HTH_N"/>
</dbReference>
<accession>A0A848H411</accession>
<dbReference type="Pfam" id="PF00126">
    <property type="entry name" value="HTH_1"/>
    <property type="match status" value="1"/>
</dbReference>
<dbReference type="InterPro" id="IPR036388">
    <property type="entry name" value="WH-like_DNA-bd_sf"/>
</dbReference>
<proteinExistence type="inferred from homology"/>
<keyword evidence="3" id="KW-0238">DNA-binding</keyword>
<evidence type="ECO:0000256" key="2">
    <source>
        <dbReference type="ARBA" id="ARBA00023015"/>
    </source>
</evidence>
<dbReference type="SUPFAM" id="SSF53850">
    <property type="entry name" value="Periplasmic binding protein-like II"/>
    <property type="match status" value="1"/>
</dbReference>
<dbReference type="InterPro" id="IPR005119">
    <property type="entry name" value="LysR_subst-bd"/>
</dbReference>
<dbReference type="PRINTS" id="PR00039">
    <property type="entry name" value="HTHLYSR"/>
</dbReference>
<dbReference type="Proteomes" id="UP000541185">
    <property type="component" value="Unassembled WGS sequence"/>
</dbReference>
<name>A0A848H411_9BURK</name>
<dbReference type="InterPro" id="IPR050950">
    <property type="entry name" value="HTH-type_LysR_regulators"/>
</dbReference>
<dbReference type="Gene3D" id="1.10.10.10">
    <property type="entry name" value="Winged helix-like DNA-binding domain superfamily/Winged helix DNA-binding domain"/>
    <property type="match status" value="1"/>
</dbReference>
<evidence type="ECO:0000256" key="4">
    <source>
        <dbReference type="ARBA" id="ARBA00023163"/>
    </source>
</evidence>
<sequence>MREAHLRDFIAVADLGSVRGAARRLNLSQGAISKNLVALERELGVALLVRSAHGVEPTEYGRILLRRARLADAELRKAQEEIAAAAGHGHGSVRVGLSSTAEALLASDAIRRYREENPDGIVHLHGGTADILVAQLREGKLDFAVTPVAPAVRGPDLHAERLFSSDFVVVARDGHPLARATDLVQLADCEWIHGGRPGQEDPMIVGAFRKAGLPAPRFAVQRDAFSALLFLLLHSDYLALATEPTIAPFCGKGMLTRIRVTPSPGVSVQSLLQPRTRPLTPRAAALADVIRKAAKALRR</sequence>
<dbReference type="PANTHER" id="PTHR30419">
    <property type="entry name" value="HTH-TYPE TRANSCRIPTIONAL REGULATOR YBHD"/>
    <property type="match status" value="1"/>
</dbReference>
<dbReference type="EMBL" id="JABBFX010000001">
    <property type="protein sequence ID" value="NML43950.1"/>
    <property type="molecule type" value="Genomic_DNA"/>
</dbReference>